<dbReference type="EC" id="2.1.1.244" evidence="5"/>
<name>A0A8S3YJY0_9EUPU</name>
<comment type="similarity">
    <text evidence="1">Belongs to the methyltransferase superfamily. NTM1 family.</text>
</comment>
<dbReference type="Pfam" id="PF05891">
    <property type="entry name" value="Methyltransf_PK"/>
    <property type="match status" value="1"/>
</dbReference>
<feature type="binding site" evidence="11">
    <location>
        <position position="104"/>
    </location>
    <ligand>
        <name>S-adenosyl-L-methionine</name>
        <dbReference type="ChEBI" id="CHEBI:59789"/>
    </ligand>
</feature>
<keyword evidence="14" id="KW-1185">Reference proteome</keyword>
<evidence type="ECO:0000256" key="11">
    <source>
        <dbReference type="PIRSR" id="PIRSR016958-1"/>
    </source>
</evidence>
<feature type="binding site" evidence="11">
    <location>
        <position position="170"/>
    </location>
    <ligand>
        <name>S-adenosyl-L-methionine</name>
        <dbReference type="ChEBI" id="CHEBI:59789"/>
    </ligand>
</feature>
<dbReference type="InterPro" id="IPR029063">
    <property type="entry name" value="SAM-dependent_MTases_sf"/>
</dbReference>
<evidence type="ECO:0000256" key="5">
    <source>
        <dbReference type="ARBA" id="ARBA00039112"/>
    </source>
</evidence>
<evidence type="ECO:0000313" key="14">
    <source>
        <dbReference type="Proteomes" id="UP000678393"/>
    </source>
</evidence>
<dbReference type="PANTHER" id="PTHR12753:SF0">
    <property type="entry name" value="ALPHA N-TERMINAL PROTEIN METHYLTRANSFERASE 1"/>
    <property type="match status" value="1"/>
</dbReference>
<evidence type="ECO:0000313" key="13">
    <source>
        <dbReference type="EMBL" id="CAG5115682.1"/>
    </source>
</evidence>
<comment type="catalytic activity">
    <reaction evidence="9">
        <text>N-terminal L-prolyl-L-prolyl-L-lysyl-[protein] + 2 S-adenosyl-L-methionine = N-terminal N,N-dimethyl-L-prolyl-L-prolyl-L-lysyl-[protein] + 2 S-adenosyl-L-homocysteine + 2 H(+)</text>
        <dbReference type="Rhea" id="RHEA:54736"/>
        <dbReference type="Rhea" id="RHEA-COMP:13787"/>
        <dbReference type="Rhea" id="RHEA-COMP:13974"/>
        <dbReference type="ChEBI" id="CHEBI:15378"/>
        <dbReference type="ChEBI" id="CHEBI:57856"/>
        <dbReference type="ChEBI" id="CHEBI:59789"/>
        <dbReference type="ChEBI" id="CHEBI:138059"/>
        <dbReference type="ChEBI" id="CHEBI:138318"/>
        <dbReference type="EC" id="2.1.1.244"/>
    </reaction>
</comment>
<accession>A0A8S3YJY0</accession>
<dbReference type="Gene3D" id="3.40.50.150">
    <property type="entry name" value="Vaccinia Virus protein VP39"/>
    <property type="match status" value="1"/>
</dbReference>
<dbReference type="GO" id="GO:0071885">
    <property type="term" value="F:N-terminal protein N-methyltransferase activity"/>
    <property type="evidence" value="ECO:0007669"/>
    <property type="project" value="UniProtKB-EC"/>
</dbReference>
<protein>
    <recommendedName>
        <fullName evidence="6">Alpha N-terminal protein methyltransferase 1</fullName>
        <ecNumber evidence="5">2.1.1.244</ecNumber>
    </recommendedName>
    <alternativeName>
        <fullName evidence="7">X-Pro-Lys N-terminal protein methyltransferase 1</fullName>
    </alternativeName>
</protein>
<evidence type="ECO:0000256" key="2">
    <source>
        <dbReference type="ARBA" id="ARBA00022603"/>
    </source>
</evidence>
<evidence type="ECO:0000256" key="6">
    <source>
        <dbReference type="ARBA" id="ARBA00039449"/>
    </source>
</evidence>
<evidence type="ECO:0000256" key="7">
    <source>
        <dbReference type="ARBA" id="ARBA00043129"/>
    </source>
</evidence>
<evidence type="ECO:0000256" key="9">
    <source>
        <dbReference type="ARBA" id="ARBA00047885"/>
    </source>
</evidence>
<comment type="catalytic activity">
    <reaction evidence="10">
        <text>N-terminal L-alanyl-L-prolyl-L-lysyl-[protein] + 3 S-adenosyl-L-methionine = N-terminal N,N,N-trimethyl-L-alanyl-L-prolyl-L-lysyl-[protein] + 3 S-adenosyl-L-homocysteine + 3 H(+)</text>
        <dbReference type="Rhea" id="RHEA:54712"/>
        <dbReference type="Rhea" id="RHEA-COMP:13785"/>
        <dbReference type="Rhea" id="RHEA-COMP:13971"/>
        <dbReference type="ChEBI" id="CHEBI:15378"/>
        <dbReference type="ChEBI" id="CHEBI:57856"/>
        <dbReference type="ChEBI" id="CHEBI:59789"/>
        <dbReference type="ChEBI" id="CHEBI:138057"/>
        <dbReference type="ChEBI" id="CHEBI:138315"/>
        <dbReference type="EC" id="2.1.1.244"/>
    </reaction>
</comment>
<dbReference type="GO" id="GO:0005737">
    <property type="term" value="C:cytoplasm"/>
    <property type="evidence" value="ECO:0007669"/>
    <property type="project" value="TreeGrafter"/>
</dbReference>
<organism evidence="13 14">
    <name type="scientific">Candidula unifasciata</name>
    <dbReference type="NCBI Taxonomy" id="100452"/>
    <lineage>
        <taxon>Eukaryota</taxon>
        <taxon>Metazoa</taxon>
        <taxon>Spiralia</taxon>
        <taxon>Lophotrochozoa</taxon>
        <taxon>Mollusca</taxon>
        <taxon>Gastropoda</taxon>
        <taxon>Heterobranchia</taxon>
        <taxon>Euthyneura</taxon>
        <taxon>Panpulmonata</taxon>
        <taxon>Eupulmonata</taxon>
        <taxon>Stylommatophora</taxon>
        <taxon>Helicina</taxon>
        <taxon>Helicoidea</taxon>
        <taxon>Geomitridae</taxon>
        <taxon>Candidula</taxon>
    </lineage>
</organism>
<keyword evidence="2" id="KW-0489">Methyltransferase</keyword>
<proteinExistence type="inferred from homology"/>
<feature type="compositionally biased region" description="Basic and acidic residues" evidence="12">
    <location>
        <begin position="1"/>
        <end position="21"/>
    </location>
</feature>
<reference evidence="13" key="1">
    <citation type="submission" date="2021-04" db="EMBL/GenBank/DDBJ databases">
        <authorList>
            <consortium name="Molecular Ecology Group"/>
        </authorList>
    </citation>
    <scope>NUCLEOTIDE SEQUENCE</scope>
</reference>
<feature type="binding site" evidence="11">
    <location>
        <begin position="154"/>
        <end position="155"/>
    </location>
    <ligand>
        <name>S-adenosyl-L-methionine</name>
        <dbReference type="ChEBI" id="CHEBI:59789"/>
    </ligand>
</feature>
<evidence type="ECO:0000256" key="4">
    <source>
        <dbReference type="ARBA" id="ARBA00022691"/>
    </source>
</evidence>
<evidence type="ECO:0000256" key="3">
    <source>
        <dbReference type="ARBA" id="ARBA00022679"/>
    </source>
</evidence>
<feature type="binding site" evidence="11">
    <location>
        <position position="109"/>
    </location>
    <ligand>
        <name>S-adenosyl-L-methionine</name>
        <dbReference type="ChEBI" id="CHEBI:59789"/>
    </ligand>
</feature>
<dbReference type="PIRSF" id="PIRSF016958">
    <property type="entry name" value="DUF858_MeTrfase_lik"/>
    <property type="match status" value="1"/>
</dbReference>
<evidence type="ECO:0000256" key="10">
    <source>
        <dbReference type="ARBA" id="ARBA00048167"/>
    </source>
</evidence>
<dbReference type="EMBL" id="CAJHNH020000148">
    <property type="protein sequence ID" value="CAG5115682.1"/>
    <property type="molecule type" value="Genomic_DNA"/>
</dbReference>
<dbReference type="PANTHER" id="PTHR12753">
    <property type="entry name" value="AD-003 - RELATED"/>
    <property type="match status" value="1"/>
</dbReference>
<evidence type="ECO:0000256" key="12">
    <source>
        <dbReference type="SAM" id="MobiDB-lite"/>
    </source>
</evidence>
<comment type="catalytic activity">
    <reaction evidence="8">
        <text>N-terminal L-seryl-L-prolyl-L-lysyl-[protein] + 3 S-adenosyl-L-methionine = N-terminal N,N,N-trimethyl-L-seryl-L-prolyl-L-lysyl-[protein] + 3 S-adenosyl-L-homocysteine + 3 H(+)</text>
        <dbReference type="Rhea" id="RHEA:54724"/>
        <dbReference type="Rhea" id="RHEA-COMP:13789"/>
        <dbReference type="Rhea" id="RHEA-COMP:13973"/>
        <dbReference type="ChEBI" id="CHEBI:15378"/>
        <dbReference type="ChEBI" id="CHEBI:57856"/>
        <dbReference type="ChEBI" id="CHEBI:59789"/>
        <dbReference type="ChEBI" id="CHEBI:138061"/>
        <dbReference type="ChEBI" id="CHEBI:138317"/>
        <dbReference type="EC" id="2.1.1.244"/>
    </reaction>
</comment>
<comment type="caution">
    <text evidence="13">The sequence shown here is derived from an EMBL/GenBank/DDBJ whole genome shotgun (WGS) entry which is preliminary data.</text>
</comment>
<feature type="region of interest" description="Disordered" evidence="12">
    <location>
        <begin position="1"/>
        <end position="43"/>
    </location>
</feature>
<dbReference type="AlphaFoldDB" id="A0A8S3YJY0"/>
<evidence type="ECO:0000256" key="1">
    <source>
        <dbReference type="ARBA" id="ARBA00009059"/>
    </source>
</evidence>
<dbReference type="InterPro" id="IPR008576">
    <property type="entry name" value="MeTrfase_NTM1"/>
</dbReference>
<dbReference type="FunFam" id="3.40.50.150:FF:000025">
    <property type="entry name" value="N-terminal Xaa-Pro-Lys N-methyltransferase 1"/>
    <property type="match status" value="1"/>
</dbReference>
<dbReference type="CDD" id="cd02440">
    <property type="entry name" value="AdoMet_MTases"/>
    <property type="match status" value="1"/>
</dbReference>
<dbReference type="OrthoDB" id="1298661at2759"/>
<dbReference type="Proteomes" id="UP000678393">
    <property type="component" value="Unassembled WGS sequence"/>
</dbReference>
<keyword evidence="4 11" id="KW-0949">S-adenosyl-L-methionine</keyword>
<sequence>MADERVRDDVPTDSIQDKSYGDDVLLDSSQDKSRGDDVPMDSSQDKLYMDAQKYWAAVSPTIDGMLGGFGNISPTDINGSKAFLRPFLKSSGGSVASTYALDCGAGIGRITKRLLLPIFNKVDMVEQDKHFCDTAREFIGSESGRVINIFCSGLQNFKPSKKTYDVIWCQWVLGHLKDDDLIGFFSRCQQALCPGGIIVVKENTVAVGTKAFDDTDSSYTRTKDELKTLMMKADLKVLSIQKQKDFPKSLYPVYMFALR</sequence>
<gene>
    <name evidence="13" type="ORF">CUNI_LOCUS1240</name>
</gene>
<keyword evidence="3" id="KW-0808">Transferase</keyword>
<dbReference type="GO" id="GO:0032259">
    <property type="term" value="P:methylation"/>
    <property type="evidence" value="ECO:0007669"/>
    <property type="project" value="UniProtKB-KW"/>
</dbReference>
<feature type="compositionally biased region" description="Basic and acidic residues" evidence="12">
    <location>
        <begin position="29"/>
        <end position="43"/>
    </location>
</feature>
<dbReference type="SUPFAM" id="SSF53335">
    <property type="entry name" value="S-adenosyl-L-methionine-dependent methyltransferases"/>
    <property type="match status" value="1"/>
</dbReference>
<evidence type="ECO:0000256" key="8">
    <source>
        <dbReference type="ARBA" id="ARBA00047306"/>
    </source>
</evidence>